<organism evidence="5 6">
    <name type="scientific">Dictyostelium purpureum</name>
    <name type="common">Slime mold</name>
    <dbReference type="NCBI Taxonomy" id="5786"/>
    <lineage>
        <taxon>Eukaryota</taxon>
        <taxon>Amoebozoa</taxon>
        <taxon>Evosea</taxon>
        <taxon>Eumycetozoa</taxon>
        <taxon>Dictyostelia</taxon>
        <taxon>Dictyosteliales</taxon>
        <taxon>Dictyosteliaceae</taxon>
        <taxon>Dictyostelium</taxon>
    </lineage>
</organism>
<proteinExistence type="inferred from homology"/>
<dbReference type="GeneID" id="10509284"/>
<dbReference type="eggNOG" id="KOG3223">
    <property type="taxonomic scope" value="Eukaryota"/>
</dbReference>
<accession>F0Z7J4</accession>
<evidence type="ECO:0000313" key="5">
    <source>
        <dbReference type="EMBL" id="EGC40070.1"/>
    </source>
</evidence>
<dbReference type="RefSeq" id="XP_003283419.1">
    <property type="nucleotide sequence ID" value="XM_003283371.1"/>
</dbReference>
<dbReference type="PANTHER" id="PTHR21680">
    <property type="entry name" value="COILED-COIL DOMAIN-CONTAINING PROTEIN 124"/>
    <property type="match status" value="1"/>
</dbReference>
<dbReference type="OMA" id="FEERMMP"/>
<evidence type="ECO:0000256" key="2">
    <source>
        <dbReference type="ARBA" id="ARBA00023054"/>
    </source>
</evidence>
<evidence type="ECO:0000256" key="3">
    <source>
        <dbReference type="SAM" id="MobiDB-lite"/>
    </source>
</evidence>
<keyword evidence="6" id="KW-1185">Reference proteome</keyword>
<protein>
    <recommendedName>
        <fullName evidence="4">Coiled-coil domain-containing protein</fullName>
    </recommendedName>
</protein>
<dbReference type="KEGG" id="dpp:DICPUDRAFT_93446"/>
<sequence>MAGKKFGANSKSEEARAKKNEVKKNENERKIKEKEDKLWEETDEKIITKQKKLKEKEDKKMEELKKKKEARELLKKEEEENRAKYGKPTDTKVTRFEINQQREKEQRERERVAAANADPRLVVPKTTTTTTTSSEHNSDEEDTFDLEENMNHILREQRLKEGGNAIEARDINDAIGALSIDKGADQHPERRMKAAFAAYEEVNLPILRKENPSLRLTQVKQLLWKEWLKSPENPITQAKLQQQQQL</sequence>
<evidence type="ECO:0000313" key="6">
    <source>
        <dbReference type="Proteomes" id="UP000001064"/>
    </source>
</evidence>
<keyword evidence="2" id="KW-0175">Coiled coil</keyword>
<reference evidence="6" key="1">
    <citation type="journal article" date="2011" name="Genome Biol.">
        <title>Comparative genomics of the social amoebae Dictyostelium discoideum and Dictyostelium purpureum.</title>
        <authorList>
            <consortium name="US DOE Joint Genome Institute (JGI-PGF)"/>
            <person name="Sucgang R."/>
            <person name="Kuo A."/>
            <person name="Tian X."/>
            <person name="Salerno W."/>
            <person name="Parikh A."/>
            <person name="Feasley C.L."/>
            <person name="Dalin E."/>
            <person name="Tu H."/>
            <person name="Huang E."/>
            <person name="Barry K."/>
            <person name="Lindquist E."/>
            <person name="Shapiro H."/>
            <person name="Bruce D."/>
            <person name="Schmutz J."/>
            <person name="Salamov A."/>
            <person name="Fey P."/>
            <person name="Gaudet P."/>
            <person name="Anjard C."/>
            <person name="Babu M.M."/>
            <person name="Basu S."/>
            <person name="Bushmanova Y."/>
            <person name="van der Wel H."/>
            <person name="Katoh-Kurasawa M."/>
            <person name="Dinh C."/>
            <person name="Coutinho P.M."/>
            <person name="Saito T."/>
            <person name="Elias M."/>
            <person name="Schaap P."/>
            <person name="Kay R.R."/>
            <person name="Henrissat B."/>
            <person name="Eichinger L."/>
            <person name="Rivero F."/>
            <person name="Putnam N.H."/>
            <person name="West C.M."/>
            <person name="Loomis W.F."/>
            <person name="Chisholm R.L."/>
            <person name="Shaulsky G."/>
            <person name="Strassmann J.E."/>
            <person name="Queller D.C."/>
            <person name="Kuspa A."/>
            <person name="Grigoriev I.V."/>
        </authorList>
    </citation>
    <scope>NUCLEOTIDE SEQUENCE [LARGE SCALE GENOMIC DNA]</scope>
    <source>
        <strain evidence="6">QSDP1</strain>
    </source>
</reference>
<dbReference type="EMBL" id="GL870947">
    <property type="protein sequence ID" value="EGC40070.1"/>
    <property type="molecule type" value="Genomic_DNA"/>
</dbReference>
<dbReference type="GO" id="GO:0005634">
    <property type="term" value="C:nucleus"/>
    <property type="evidence" value="ECO:0000318"/>
    <property type="project" value="GO_Central"/>
</dbReference>
<feature type="domain" description="Coiled-coil" evidence="4">
    <location>
        <begin position="149"/>
        <end position="237"/>
    </location>
</feature>
<dbReference type="AlphaFoldDB" id="F0Z7J4"/>
<dbReference type="InterPro" id="IPR010422">
    <property type="entry name" value="Ccdc124/Oxs1"/>
</dbReference>
<evidence type="ECO:0000259" key="4">
    <source>
        <dbReference type="Pfam" id="PF06244"/>
    </source>
</evidence>
<feature type="region of interest" description="Disordered" evidence="3">
    <location>
        <begin position="50"/>
        <end position="143"/>
    </location>
</feature>
<dbReference type="STRING" id="5786.F0Z7J4"/>
<evidence type="ECO:0000256" key="1">
    <source>
        <dbReference type="ARBA" id="ARBA00008296"/>
    </source>
</evidence>
<dbReference type="PANTHER" id="PTHR21680:SF0">
    <property type="entry name" value="COILED-COIL DOMAIN-CONTAINING PROTEIN 124"/>
    <property type="match status" value="1"/>
</dbReference>
<dbReference type="GO" id="GO:0003713">
    <property type="term" value="F:transcription coactivator activity"/>
    <property type="evidence" value="ECO:0000318"/>
    <property type="project" value="GO_Central"/>
</dbReference>
<feature type="compositionally biased region" description="Basic and acidic residues" evidence="3">
    <location>
        <begin position="11"/>
        <end position="35"/>
    </location>
</feature>
<dbReference type="InterPro" id="IPR054414">
    <property type="entry name" value="Ccdc124/Oxs1_C"/>
</dbReference>
<dbReference type="GO" id="GO:0006366">
    <property type="term" value="P:transcription by RNA polymerase II"/>
    <property type="evidence" value="ECO:0000318"/>
    <property type="project" value="GO_Central"/>
</dbReference>
<gene>
    <name evidence="5" type="ORF">DICPUDRAFT_93446</name>
</gene>
<feature type="region of interest" description="Disordered" evidence="3">
    <location>
        <begin position="1"/>
        <end position="35"/>
    </location>
</feature>
<dbReference type="InParanoid" id="F0Z7J4"/>
<dbReference type="OrthoDB" id="76412at2759"/>
<feature type="compositionally biased region" description="Basic and acidic residues" evidence="3">
    <location>
        <begin position="54"/>
        <end position="112"/>
    </location>
</feature>
<name>F0Z7J4_DICPU</name>
<comment type="similarity">
    <text evidence="1">Belongs to the CCDC124 family.</text>
</comment>
<dbReference type="VEuPathDB" id="AmoebaDB:DICPUDRAFT_93446"/>
<dbReference type="FunCoup" id="F0Z7J4">
    <property type="interactions" value="3"/>
</dbReference>
<dbReference type="Proteomes" id="UP000001064">
    <property type="component" value="Unassembled WGS sequence"/>
</dbReference>
<dbReference type="Pfam" id="PF06244">
    <property type="entry name" value="Ccdc124"/>
    <property type="match status" value="1"/>
</dbReference>